<dbReference type="Gene3D" id="4.10.280.10">
    <property type="entry name" value="Helix-loop-helix DNA-binding domain"/>
    <property type="match status" value="1"/>
</dbReference>
<keyword evidence="4" id="KW-0804">Transcription</keyword>
<evidence type="ECO:0000256" key="6">
    <source>
        <dbReference type="SAM" id="MobiDB-lite"/>
    </source>
</evidence>
<dbReference type="InterPro" id="IPR036638">
    <property type="entry name" value="HLH_DNA-bd_sf"/>
</dbReference>
<keyword evidence="5" id="KW-0539">Nucleus</keyword>
<dbReference type="PANTHER" id="PTHR15741:SF27">
    <property type="entry name" value="TRANSCRIPTION FACTOR AP-4"/>
    <property type="match status" value="1"/>
</dbReference>
<dbReference type="PROSITE" id="PS50888">
    <property type="entry name" value="BHLH"/>
    <property type="match status" value="1"/>
</dbReference>
<sequence>MGTSKSEQNQLHQFLDGFEDQGSSSPVAPIQLSTTPFNPSSITNTAGGIQINTLFITPTSNNAITNNKKESKKPYNKHKRRQNSPHSSSSSITSDDAQLKPRSKAINKKKAVELLSDDQKRANHIASEQKRRANIRIGFEKLVDIVPTLSNGHRSEALILQKSVAHLRQLVESKTLLKERARKLQLMLGEIPDEDSSEGEIDYDF</sequence>
<dbReference type="PANTHER" id="PTHR15741">
    <property type="entry name" value="BASIC HELIX-LOOP-HELIX ZIP TRANSCRIPTION FACTOR"/>
    <property type="match status" value="1"/>
</dbReference>
<feature type="compositionally biased region" description="Polar residues" evidence="6">
    <location>
        <begin position="1"/>
        <end position="12"/>
    </location>
</feature>
<protein>
    <recommendedName>
        <fullName evidence="7">BHLH domain-containing protein</fullName>
    </recommendedName>
</protein>
<dbReference type="Proteomes" id="UP000650833">
    <property type="component" value="Unassembled WGS sequence"/>
</dbReference>
<reference evidence="8" key="1">
    <citation type="submission" date="2020-12" db="EMBL/GenBank/DDBJ databases">
        <title>Metabolic potential, ecology and presence of endohyphal bacteria is reflected in genomic diversity of Mucoromycotina.</title>
        <authorList>
            <person name="Muszewska A."/>
            <person name="Okrasinska A."/>
            <person name="Steczkiewicz K."/>
            <person name="Drgas O."/>
            <person name="Orlowska M."/>
            <person name="Perlinska-Lenart U."/>
            <person name="Aleksandrzak-Piekarczyk T."/>
            <person name="Szatraj K."/>
            <person name="Zielenkiewicz U."/>
            <person name="Pilsyk S."/>
            <person name="Malc E."/>
            <person name="Mieczkowski P."/>
            <person name="Kruszewska J.S."/>
            <person name="Biernat P."/>
            <person name="Pawlowska J."/>
        </authorList>
    </citation>
    <scope>NUCLEOTIDE SEQUENCE</scope>
    <source>
        <strain evidence="8">CBS 226.32</strain>
    </source>
</reference>
<evidence type="ECO:0000256" key="3">
    <source>
        <dbReference type="ARBA" id="ARBA00023125"/>
    </source>
</evidence>
<organism evidence="8 9">
    <name type="scientific">Mucor plumbeus</name>
    <dbReference type="NCBI Taxonomy" id="97098"/>
    <lineage>
        <taxon>Eukaryota</taxon>
        <taxon>Fungi</taxon>
        <taxon>Fungi incertae sedis</taxon>
        <taxon>Mucoromycota</taxon>
        <taxon>Mucoromycotina</taxon>
        <taxon>Mucoromycetes</taxon>
        <taxon>Mucorales</taxon>
        <taxon>Mucorineae</taxon>
        <taxon>Mucoraceae</taxon>
        <taxon>Mucor</taxon>
    </lineage>
</organism>
<gene>
    <name evidence="8" type="ORF">INT46_006190</name>
</gene>
<feature type="compositionally biased region" description="Polar residues" evidence="6">
    <location>
        <begin position="21"/>
        <end position="33"/>
    </location>
</feature>
<keyword evidence="9" id="KW-1185">Reference proteome</keyword>
<feature type="compositionally biased region" description="Low complexity" evidence="6">
    <location>
        <begin position="84"/>
        <end position="94"/>
    </location>
</feature>
<evidence type="ECO:0000256" key="4">
    <source>
        <dbReference type="ARBA" id="ARBA00023163"/>
    </source>
</evidence>
<evidence type="ECO:0000256" key="2">
    <source>
        <dbReference type="ARBA" id="ARBA00023015"/>
    </source>
</evidence>
<dbReference type="GO" id="GO:0000981">
    <property type="term" value="F:DNA-binding transcription factor activity, RNA polymerase II-specific"/>
    <property type="evidence" value="ECO:0007669"/>
    <property type="project" value="TreeGrafter"/>
</dbReference>
<comment type="subcellular location">
    <subcellularLocation>
        <location evidence="1">Nucleus</location>
    </subcellularLocation>
</comment>
<dbReference type="Pfam" id="PF00010">
    <property type="entry name" value="HLH"/>
    <property type="match status" value="1"/>
</dbReference>
<evidence type="ECO:0000256" key="1">
    <source>
        <dbReference type="ARBA" id="ARBA00004123"/>
    </source>
</evidence>
<name>A0A8H7UXA7_9FUNG</name>
<dbReference type="InterPro" id="IPR052207">
    <property type="entry name" value="Max-like/E-box_TFs"/>
</dbReference>
<dbReference type="GO" id="GO:0046983">
    <property type="term" value="F:protein dimerization activity"/>
    <property type="evidence" value="ECO:0007669"/>
    <property type="project" value="InterPro"/>
</dbReference>
<evidence type="ECO:0000313" key="9">
    <source>
        <dbReference type="Proteomes" id="UP000650833"/>
    </source>
</evidence>
<dbReference type="GO" id="GO:0005634">
    <property type="term" value="C:nucleus"/>
    <property type="evidence" value="ECO:0007669"/>
    <property type="project" value="UniProtKB-SubCell"/>
</dbReference>
<keyword evidence="2" id="KW-0805">Transcription regulation</keyword>
<evidence type="ECO:0000313" key="8">
    <source>
        <dbReference type="EMBL" id="KAG2195533.1"/>
    </source>
</evidence>
<comment type="caution">
    <text evidence="8">The sequence shown here is derived from an EMBL/GenBank/DDBJ whole genome shotgun (WGS) entry which is preliminary data.</text>
</comment>
<feature type="region of interest" description="Disordered" evidence="6">
    <location>
        <begin position="61"/>
        <end position="104"/>
    </location>
</feature>
<keyword evidence="3" id="KW-0238">DNA-binding</keyword>
<proteinExistence type="predicted"/>
<dbReference type="EMBL" id="JAEPRC010000522">
    <property type="protein sequence ID" value="KAG2195533.1"/>
    <property type="molecule type" value="Genomic_DNA"/>
</dbReference>
<dbReference type="OrthoDB" id="5778525at2759"/>
<dbReference type="InterPro" id="IPR011598">
    <property type="entry name" value="bHLH_dom"/>
</dbReference>
<evidence type="ECO:0000256" key="5">
    <source>
        <dbReference type="ARBA" id="ARBA00023242"/>
    </source>
</evidence>
<dbReference type="SUPFAM" id="SSF47459">
    <property type="entry name" value="HLH, helix-loop-helix DNA-binding domain"/>
    <property type="match status" value="1"/>
</dbReference>
<accession>A0A8H7UXA7</accession>
<evidence type="ECO:0000259" key="7">
    <source>
        <dbReference type="PROSITE" id="PS50888"/>
    </source>
</evidence>
<feature type="region of interest" description="Disordered" evidence="6">
    <location>
        <begin position="1"/>
        <end position="33"/>
    </location>
</feature>
<dbReference type="GO" id="GO:0000978">
    <property type="term" value="F:RNA polymerase II cis-regulatory region sequence-specific DNA binding"/>
    <property type="evidence" value="ECO:0007669"/>
    <property type="project" value="TreeGrafter"/>
</dbReference>
<dbReference type="SMART" id="SM00353">
    <property type="entry name" value="HLH"/>
    <property type="match status" value="1"/>
</dbReference>
<dbReference type="AlphaFoldDB" id="A0A8H7UXA7"/>
<feature type="domain" description="BHLH" evidence="7">
    <location>
        <begin position="119"/>
        <end position="170"/>
    </location>
</feature>
<feature type="compositionally biased region" description="Basic residues" evidence="6">
    <location>
        <begin position="74"/>
        <end position="83"/>
    </location>
</feature>